<name>A0A1W6LBZ9_9BURK</name>
<protein>
    <submittedName>
        <fullName evidence="1">Uncharacterized protein</fullName>
    </submittedName>
</protein>
<sequence length="163" mass="17522">MPSPLPSTADRNPAHAALHLVPPATSPAHLLDEADDAEFIELLGRFRDSGGLANLAEVASIAATRGRPVPTAAAIAARSLLAFAWQGTWWLPLFQFNLADMSPKPGMQEVLAELSRVFDRVTLSRWFLQSNCSLRGRAPVQVIDVTPDDVVAAARLDRFVAAG</sequence>
<gene>
    <name evidence="1" type="ORF">A4W93_18715</name>
</gene>
<evidence type="ECO:0000313" key="1">
    <source>
        <dbReference type="EMBL" id="ARN21763.1"/>
    </source>
</evidence>
<proteinExistence type="predicted"/>
<accession>A0A1W6LBZ9</accession>
<organism evidence="1 2">
    <name type="scientific">Piscinibacter gummiphilus</name>
    <dbReference type="NCBI Taxonomy" id="946333"/>
    <lineage>
        <taxon>Bacteria</taxon>
        <taxon>Pseudomonadati</taxon>
        <taxon>Pseudomonadota</taxon>
        <taxon>Betaproteobacteria</taxon>
        <taxon>Burkholderiales</taxon>
        <taxon>Sphaerotilaceae</taxon>
        <taxon>Piscinibacter</taxon>
    </lineage>
</organism>
<dbReference type="EMBL" id="CP015118">
    <property type="protein sequence ID" value="ARN21763.1"/>
    <property type="molecule type" value="Genomic_DNA"/>
</dbReference>
<dbReference type="KEGG" id="rgu:A4W93_18715"/>
<reference evidence="1 2" key="1">
    <citation type="submission" date="2016-04" db="EMBL/GenBank/DDBJ databases">
        <title>Complete genome sequence of natural rubber-degrading, novel Gram-negative bacterium, Rhizobacter gummiphilus strain NS21.</title>
        <authorList>
            <person name="Tabata M."/>
            <person name="Kasai D."/>
            <person name="Fukuda M."/>
        </authorList>
    </citation>
    <scope>NUCLEOTIDE SEQUENCE [LARGE SCALE GENOMIC DNA]</scope>
    <source>
        <strain evidence="1 2">NS21</strain>
    </source>
</reference>
<dbReference type="Proteomes" id="UP000193427">
    <property type="component" value="Chromosome"/>
</dbReference>
<dbReference type="RefSeq" id="WP_085752054.1">
    <property type="nucleotide sequence ID" value="NZ_BSPR01000009.1"/>
</dbReference>
<dbReference type="AlphaFoldDB" id="A0A1W6LBZ9"/>
<keyword evidence="2" id="KW-1185">Reference proteome</keyword>
<evidence type="ECO:0000313" key="2">
    <source>
        <dbReference type="Proteomes" id="UP000193427"/>
    </source>
</evidence>
<dbReference type="OrthoDB" id="9152106at2"/>